<accession>B0TUK9</accession>
<protein>
    <submittedName>
        <fullName evidence="1">Uncharacterized protein</fullName>
    </submittedName>
</protein>
<dbReference type="STRING" id="458817.Shal_2178"/>
<dbReference type="AlphaFoldDB" id="B0TUK9"/>
<dbReference type="EMBL" id="CP000931">
    <property type="protein sequence ID" value="ABZ76737.1"/>
    <property type="molecule type" value="Genomic_DNA"/>
</dbReference>
<gene>
    <name evidence="1" type="ordered locus">Shal_2178</name>
</gene>
<dbReference type="eggNOG" id="ENOG5032VU4">
    <property type="taxonomic scope" value="Bacteria"/>
</dbReference>
<organism evidence="1 2">
    <name type="scientific">Shewanella halifaxensis (strain HAW-EB4)</name>
    <dbReference type="NCBI Taxonomy" id="458817"/>
    <lineage>
        <taxon>Bacteria</taxon>
        <taxon>Pseudomonadati</taxon>
        <taxon>Pseudomonadota</taxon>
        <taxon>Gammaproteobacteria</taxon>
        <taxon>Alteromonadales</taxon>
        <taxon>Shewanellaceae</taxon>
        <taxon>Shewanella</taxon>
    </lineage>
</organism>
<sequence length="249" mass="28295">MDFYRDLFTSVGWFIPSHSTMGYISSIAKEIKDSKQPNIEPFLKGLYSSINQAAMVTERYPVVPHICDYKDIISESIEAHFLGLNYAAVTTLMPVVEGVSNQLVEEWDIERKFSNGKNKGTRTLFSDLAKKCREYVIDNELGAVGEIVPALEAFEHYLKNNFYISSTKYTFEDKTNRHGILHGSFKDVDYGVPMNFYKTIGAVEFLCFIISLKEPISFGAPTPTEKSYQLATYYDSCTANRLLRHKILG</sequence>
<evidence type="ECO:0000313" key="1">
    <source>
        <dbReference type="EMBL" id="ABZ76737.1"/>
    </source>
</evidence>
<proteinExistence type="predicted"/>
<name>B0TUK9_SHEHH</name>
<evidence type="ECO:0000313" key="2">
    <source>
        <dbReference type="Proteomes" id="UP000001317"/>
    </source>
</evidence>
<dbReference type="HOGENOM" id="CLU_068442_0_0_6"/>
<dbReference type="RefSeq" id="WP_012277267.1">
    <property type="nucleotide sequence ID" value="NC_010334.1"/>
</dbReference>
<keyword evidence="2" id="KW-1185">Reference proteome</keyword>
<dbReference type="KEGG" id="shl:Shal_2178"/>
<reference evidence="1" key="1">
    <citation type="submission" date="2008-01" db="EMBL/GenBank/DDBJ databases">
        <title>Complete sequence of Shewanella halifaxensis HAW-EB4.</title>
        <authorList>
            <consortium name="US DOE Joint Genome Institute"/>
            <person name="Copeland A."/>
            <person name="Lucas S."/>
            <person name="Lapidus A."/>
            <person name="Glavina del Rio T."/>
            <person name="Dalin E."/>
            <person name="Tice H."/>
            <person name="Bruce D."/>
            <person name="Goodwin L."/>
            <person name="Pitluck S."/>
            <person name="Sims D."/>
            <person name="Brettin T."/>
            <person name="Detter J.C."/>
            <person name="Han C."/>
            <person name="Kuske C.R."/>
            <person name="Schmutz J."/>
            <person name="Larimer F."/>
            <person name="Land M."/>
            <person name="Hauser L."/>
            <person name="Kyrpides N."/>
            <person name="Kim E."/>
            <person name="Zhao J.-S."/>
            <person name="Richardson P."/>
        </authorList>
    </citation>
    <scope>NUCLEOTIDE SEQUENCE [LARGE SCALE GENOMIC DNA]</scope>
    <source>
        <strain evidence="1">HAW-EB4</strain>
    </source>
</reference>
<dbReference type="OrthoDB" id="7022932at2"/>
<dbReference type="Proteomes" id="UP000001317">
    <property type="component" value="Chromosome"/>
</dbReference>